<protein>
    <submittedName>
        <fullName evidence="2">Uncharacterized protein</fullName>
    </submittedName>
</protein>
<dbReference type="Proteomes" id="UP001500403">
    <property type="component" value="Unassembled WGS sequence"/>
</dbReference>
<dbReference type="EMBL" id="BAAAUD010000058">
    <property type="protein sequence ID" value="GAA2966412.1"/>
    <property type="molecule type" value="Genomic_DNA"/>
</dbReference>
<name>A0ABN3XLW3_9ACTN</name>
<organism evidence="2 3">
    <name type="scientific">Streptomyces enissocaesilis</name>
    <dbReference type="NCBI Taxonomy" id="332589"/>
    <lineage>
        <taxon>Bacteria</taxon>
        <taxon>Bacillati</taxon>
        <taxon>Actinomycetota</taxon>
        <taxon>Actinomycetes</taxon>
        <taxon>Kitasatosporales</taxon>
        <taxon>Streptomycetaceae</taxon>
        <taxon>Streptomyces</taxon>
        <taxon>Streptomyces rochei group</taxon>
    </lineage>
</organism>
<evidence type="ECO:0000313" key="3">
    <source>
        <dbReference type="Proteomes" id="UP001500403"/>
    </source>
</evidence>
<evidence type="ECO:0000256" key="1">
    <source>
        <dbReference type="SAM" id="MobiDB-lite"/>
    </source>
</evidence>
<comment type="caution">
    <text evidence="2">The sequence shown here is derived from an EMBL/GenBank/DDBJ whole genome shotgun (WGS) entry which is preliminary data.</text>
</comment>
<reference evidence="2 3" key="1">
    <citation type="journal article" date="2019" name="Int. J. Syst. Evol. Microbiol.">
        <title>The Global Catalogue of Microorganisms (GCM) 10K type strain sequencing project: providing services to taxonomists for standard genome sequencing and annotation.</title>
        <authorList>
            <consortium name="The Broad Institute Genomics Platform"/>
            <consortium name="The Broad Institute Genome Sequencing Center for Infectious Disease"/>
            <person name="Wu L."/>
            <person name="Ma J."/>
        </authorList>
    </citation>
    <scope>NUCLEOTIDE SEQUENCE [LARGE SCALE GENOMIC DNA]</scope>
    <source>
        <strain evidence="2 3">JCM 9088</strain>
    </source>
</reference>
<proteinExistence type="predicted"/>
<sequence length="218" mass="23682">MSEAVEQVNARSRISYHLGEKYSGSEARAPKAAVPDRPADARPVAEPDAHIVLPFRDAGLAGERPDNLVNCLSALRDQSLPRSRYLVTVVERDARPRWRERLRPLVDECVHACKDAASDRSWSLNVGAVIVGGDGHRTGHRPLSRDRLPPEPQGPQRRLAAGARRAQDACGTALRMTEERPGAAEAVHSALGALADPPGDPLWLRVSSLSPSVRHSAR</sequence>
<dbReference type="RefSeq" id="WP_344499457.1">
    <property type="nucleotide sequence ID" value="NZ_BAAAUD010000058.1"/>
</dbReference>
<evidence type="ECO:0000313" key="2">
    <source>
        <dbReference type="EMBL" id="GAA2966412.1"/>
    </source>
</evidence>
<keyword evidence="3" id="KW-1185">Reference proteome</keyword>
<feature type="region of interest" description="Disordered" evidence="1">
    <location>
        <begin position="21"/>
        <end position="45"/>
    </location>
</feature>
<accession>A0ABN3XLW3</accession>
<gene>
    <name evidence="2" type="ORF">GCM10010446_60150</name>
</gene>
<feature type="region of interest" description="Disordered" evidence="1">
    <location>
        <begin position="133"/>
        <end position="164"/>
    </location>
</feature>